<keyword evidence="3" id="KW-1185">Reference proteome</keyword>
<proteinExistence type="predicted"/>
<feature type="domain" description="THIF-type NAD/FAD binding fold" evidence="1">
    <location>
        <begin position="12"/>
        <end position="233"/>
    </location>
</feature>
<dbReference type="AlphaFoldDB" id="A0A134CIH1"/>
<dbReference type="SUPFAM" id="SSF69572">
    <property type="entry name" value="Activating enzymes of the ubiquitin-like proteins"/>
    <property type="match status" value="1"/>
</dbReference>
<evidence type="ECO:0000313" key="2">
    <source>
        <dbReference type="EMBL" id="KXB91904.1"/>
    </source>
</evidence>
<dbReference type="GO" id="GO:0008641">
    <property type="term" value="F:ubiquitin-like modifier activating enzyme activity"/>
    <property type="evidence" value="ECO:0007669"/>
    <property type="project" value="InterPro"/>
</dbReference>
<dbReference type="PATRIC" id="fig|1588748.3.peg.606"/>
<dbReference type="STRING" id="1588748.HMPREF3182_00643"/>
<dbReference type="InterPro" id="IPR045886">
    <property type="entry name" value="ThiF/MoeB/HesA"/>
</dbReference>
<protein>
    <submittedName>
        <fullName evidence="2">ThiF family protein</fullName>
    </submittedName>
</protein>
<dbReference type="InterPro" id="IPR035985">
    <property type="entry name" value="Ubiquitin-activating_enz"/>
</dbReference>
<gene>
    <name evidence="2" type="ORF">HMPREF3182_00643</name>
</gene>
<dbReference type="GO" id="GO:0061503">
    <property type="term" value="F:tRNA threonylcarbamoyladenosine dehydratase"/>
    <property type="evidence" value="ECO:0007669"/>
    <property type="project" value="TreeGrafter"/>
</dbReference>
<dbReference type="CDD" id="cd00755">
    <property type="entry name" value="YgdL_like"/>
    <property type="match status" value="1"/>
</dbReference>
<reference evidence="3" key="1">
    <citation type="submission" date="2016-01" db="EMBL/GenBank/DDBJ databases">
        <authorList>
            <person name="Mitreva M."/>
            <person name="Pepin K.H."/>
            <person name="Mihindukulasuriya K.A."/>
            <person name="Fulton R."/>
            <person name="Fronick C."/>
            <person name="O'Laughlin M."/>
            <person name="Miner T."/>
            <person name="Herter B."/>
            <person name="Rosa B.A."/>
            <person name="Cordes M."/>
            <person name="Tomlinson C."/>
            <person name="Wollam A."/>
            <person name="Palsikar V.B."/>
            <person name="Mardis E.R."/>
            <person name="Wilson R.K."/>
        </authorList>
    </citation>
    <scope>NUCLEOTIDE SEQUENCE [LARGE SCALE GENOMIC DNA]</scope>
    <source>
        <strain evidence="3">KA00182</strain>
    </source>
</reference>
<evidence type="ECO:0000313" key="3">
    <source>
        <dbReference type="Proteomes" id="UP000070160"/>
    </source>
</evidence>
<accession>A0A134CIH1</accession>
<dbReference type="EMBL" id="LSDT01000025">
    <property type="protein sequence ID" value="KXB91904.1"/>
    <property type="molecule type" value="Genomic_DNA"/>
</dbReference>
<name>A0A134CIH1_9FIRM</name>
<dbReference type="PANTHER" id="PTHR43267">
    <property type="entry name" value="TRNA THREONYLCARBAMOYLADENOSINE DEHYDRATASE"/>
    <property type="match status" value="1"/>
</dbReference>
<dbReference type="GO" id="GO:0061504">
    <property type="term" value="P:cyclic threonylcarbamoyladenosine biosynthetic process"/>
    <property type="evidence" value="ECO:0007669"/>
    <property type="project" value="TreeGrafter"/>
</dbReference>
<dbReference type="Gene3D" id="3.40.50.720">
    <property type="entry name" value="NAD(P)-binding Rossmann-like Domain"/>
    <property type="match status" value="1"/>
</dbReference>
<comment type="caution">
    <text evidence="2">The sequence shown here is derived from an EMBL/GenBank/DDBJ whole genome shotgun (WGS) entry which is preliminary data.</text>
</comment>
<evidence type="ECO:0000259" key="1">
    <source>
        <dbReference type="Pfam" id="PF00899"/>
    </source>
</evidence>
<sequence length="235" mass="25892">MEEKYTQRTAWLLGKDNVQKLGEKKILLFGVGGVGSFVAEALIRAGIGHLVLVDADVFEPSNINRQLGATVITIGQPKVNAMKERLLMINPTADIQTHQFFYLPETHRDFISQIQPDYVVDAIDTVAAKISIIEESYTLHIPVISSMGAGNKLHPEQFEIEKIEKTSVDPLAKKIRKELKQRGIQGILVVYSKEKPIIPQKEETENASPGSISFVPGAVGLIIAGAVIRELVQID</sequence>
<organism evidence="2 3">
    <name type="scientific">Megasphaera hutchinsoni</name>
    <dbReference type="NCBI Taxonomy" id="1588748"/>
    <lineage>
        <taxon>Bacteria</taxon>
        <taxon>Bacillati</taxon>
        <taxon>Bacillota</taxon>
        <taxon>Negativicutes</taxon>
        <taxon>Veillonellales</taxon>
        <taxon>Veillonellaceae</taxon>
        <taxon>Megasphaera</taxon>
    </lineage>
</organism>
<dbReference type="Pfam" id="PF00899">
    <property type="entry name" value="ThiF"/>
    <property type="match status" value="1"/>
</dbReference>
<dbReference type="InterPro" id="IPR000594">
    <property type="entry name" value="ThiF_NAD_FAD-bd"/>
</dbReference>
<dbReference type="RefSeq" id="WP_007392186.1">
    <property type="nucleotide sequence ID" value="NZ_KQ960940.1"/>
</dbReference>
<dbReference type="PANTHER" id="PTHR43267:SF1">
    <property type="entry name" value="TRNA THREONYLCARBAMOYLADENOSINE DEHYDRATASE"/>
    <property type="match status" value="1"/>
</dbReference>
<dbReference type="Proteomes" id="UP000070160">
    <property type="component" value="Unassembled WGS sequence"/>
</dbReference>